<protein>
    <submittedName>
        <fullName evidence="3">Uncharacterized protein</fullName>
    </submittedName>
</protein>
<dbReference type="RefSeq" id="WP_078110766.1">
    <property type="nucleotide sequence ID" value="NZ_CP065424.1"/>
</dbReference>
<gene>
    <name evidence="3" type="ORF">BWZ43_16805</name>
    <name evidence="2" type="ORF">P5X88_19265</name>
</gene>
<keyword evidence="1" id="KW-1133">Transmembrane helix</keyword>
<keyword evidence="1" id="KW-0472">Membrane</keyword>
<dbReference type="Proteomes" id="UP001159179">
    <property type="component" value="Unassembled WGS sequence"/>
</dbReference>
<organism evidence="3 4">
    <name type="scientific">Heyndrickxia oleronia</name>
    <dbReference type="NCBI Taxonomy" id="38875"/>
    <lineage>
        <taxon>Bacteria</taxon>
        <taxon>Bacillati</taxon>
        <taxon>Bacillota</taxon>
        <taxon>Bacilli</taxon>
        <taxon>Bacillales</taxon>
        <taxon>Bacillaceae</taxon>
        <taxon>Heyndrickxia</taxon>
    </lineage>
</organism>
<feature type="transmembrane region" description="Helical" evidence="1">
    <location>
        <begin position="6"/>
        <end position="22"/>
    </location>
</feature>
<dbReference type="EMBL" id="JAROYP010000012">
    <property type="protein sequence ID" value="MDH5163077.1"/>
    <property type="molecule type" value="Genomic_DNA"/>
</dbReference>
<evidence type="ECO:0000256" key="1">
    <source>
        <dbReference type="SAM" id="Phobius"/>
    </source>
</evidence>
<accession>A0A8E2I733</accession>
<evidence type="ECO:0000313" key="3">
    <source>
        <dbReference type="EMBL" id="OOP67230.1"/>
    </source>
</evidence>
<keyword evidence="1" id="KW-0812">Transmembrane</keyword>
<sequence>MFGYIFTLISSLPLLVFIFSLMSHRHYKVLIRPLSISVFIWLVFFGIAFGMNIDYLRKYQFPILPNHTEIFIMGGVIFSLAFIIFLVSVITSIVQRTPFRKMLHLLFNLFGVFGFIFLHLMLVFLFILPAGEKADYIEILKRAHKAFEKMSTIEEQPIAAAIVESQQHCYSSKSSSCRDSNYENLVVVKNFSKQNLNVNIEVQFYDRNDQLMQTTSVDHMSLQAGAEAPLLTKETKKNNSMWKSWSSSTDHRVAYIKYRYQYSEQ</sequence>
<proteinExistence type="predicted"/>
<dbReference type="EMBL" id="MTLA01000217">
    <property type="protein sequence ID" value="OOP67230.1"/>
    <property type="molecule type" value="Genomic_DNA"/>
</dbReference>
<feature type="transmembrane region" description="Helical" evidence="1">
    <location>
        <begin position="106"/>
        <end position="128"/>
    </location>
</feature>
<evidence type="ECO:0000313" key="4">
    <source>
        <dbReference type="Proteomes" id="UP000189761"/>
    </source>
</evidence>
<feature type="transmembrane region" description="Helical" evidence="1">
    <location>
        <begin position="29"/>
        <end position="50"/>
    </location>
</feature>
<dbReference type="AlphaFoldDB" id="A0A8E2I733"/>
<keyword evidence="4" id="KW-1185">Reference proteome</keyword>
<dbReference type="Proteomes" id="UP000189761">
    <property type="component" value="Unassembled WGS sequence"/>
</dbReference>
<reference evidence="3 4" key="1">
    <citation type="submission" date="2017-01" db="EMBL/GenBank/DDBJ databases">
        <title>Draft genome sequence of Bacillus oleronius.</title>
        <authorList>
            <person name="Allam M."/>
        </authorList>
    </citation>
    <scope>NUCLEOTIDE SEQUENCE [LARGE SCALE GENOMIC DNA]</scope>
    <source>
        <strain evidence="3 4">DSM 9356</strain>
    </source>
</reference>
<evidence type="ECO:0000313" key="2">
    <source>
        <dbReference type="EMBL" id="MDH5163077.1"/>
    </source>
</evidence>
<feature type="transmembrane region" description="Helical" evidence="1">
    <location>
        <begin position="70"/>
        <end position="94"/>
    </location>
</feature>
<reference evidence="2" key="2">
    <citation type="submission" date="2023-03" db="EMBL/GenBank/DDBJ databases">
        <title>Bacterial isolates from washroom surfaces on a university campus.</title>
        <authorList>
            <person name="Holman D.B."/>
            <person name="Gzyl K.E."/>
            <person name="Taheri A.E."/>
        </authorList>
    </citation>
    <scope>NUCLEOTIDE SEQUENCE</scope>
    <source>
        <strain evidence="2">RD03</strain>
    </source>
</reference>
<comment type="caution">
    <text evidence="3">The sequence shown here is derived from an EMBL/GenBank/DDBJ whole genome shotgun (WGS) entry which is preliminary data.</text>
</comment>
<name>A0A8E2I733_9BACI</name>